<sequence length="162" mass="18595">MLWGSRFLNNVVATKQLERATLKLDKLQGYISYDIKQIIAIFLDMKSAYNVDKFPAYFVCKMDYLLFIGEFDGMTVFIQVVSLLIGFVFIMDTPNMATLMVYNVTTGIDIALFVRQQNPRQGVIQGLLNYYTLKQLFEKFDTPIIVSISKITVSSTRVYPVK</sequence>
<organism evidence="2 3">
    <name type="scientific">Mya arenaria</name>
    <name type="common">Soft-shell clam</name>
    <dbReference type="NCBI Taxonomy" id="6604"/>
    <lineage>
        <taxon>Eukaryota</taxon>
        <taxon>Metazoa</taxon>
        <taxon>Spiralia</taxon>
        <taxon>Lophotrochozoa</taxon>
        <taxon>Mollusca</taxon>
        <taxon>Bivalvia</taxon>
        <taxon>Autobranchia</taxon>
        <taxon>Heteroconchia</taxon>
        <taxon>Euheterodonta</taxon>
        <taxon>Imparidentia</taxon>
        <taxon>Neoheterodontei</taxon>
        <taxon>Myida</taxon>
        <taxon>Myoidea</taxon>
        <taxon>Myidae</taxon>
        <taxon>Mya</taxon>
    </lineage>
</organism>
<keyword evidence="1" id="KW-0472">Membrane</keyword>
<gene>
    <name evidence="2" type="ORF">MAR_035924</name>
</gene>
<name>A0ABY7ELI1_MYAAR</name>
<evidence type="ECO:0000313" key="2">
    <source>
        <dbReference type="EMBL" id="WAR10848.1"/>
    </source>
</evidence>
<reference evidence="2" key="1">
    <citation type="submission" date="2022-11" db="EMBL/GenBank/DDBJ databases">
        <title>Centuries of genome instability and evolution in soft-shell clam transmissible cancer (bioRxiv).</title>
        <authorList>
            <person name="Hart S.F.M."/>
            <person name="Yonemitsu M.A."/>
            <person name="Giersch R.M."/>
            <person name="Beal B.F."/>
            <person name="Arriagada G."/>
            <person name="Davis B.W."/>
            <person name="Ostrander E.A."/>
            <person name="Goff S.P."/>
            <person name="Metzger M.J."/>
        </authorList>
    </citation>
    <scope>NUCLEOTIDE SEQUENCE</scope>
    <source>
        <strain evidence="2">MELC-2E11</strain>
        <tissue evidence="2">Siphon/mantle</tissue>
    </source>
</reference>
<keyword evidence="1" id="KW-0812">Transmembrane</keyword>
<evidence type="ECO:0000313" key="3">
    <source>
        <dbReference type="Proteomes" id="UP001164746"/>
    </source>
</evidence>
<proteinExistence type="predicted"/>
<accession>A0ABY7ELI1</accession>
<feature type="transmembrane region" description="Helical" evidence="1">
    <location>
        <begin position="71"/>
        <end position="90"/>
    </location>
</feature>
<dbReference type="EMBL" id="CP111018">
    <property type="protein sequence ID" value="WAR10848.1"/>
    <property type="molecule type" value="Genomic_DNA"/>
</dbReference>
<keyword evidence="3" id="KW-1185">Reference proteome</keyword>
<dbReference type="Proteomes" id="UP001164746">
    <property type="component" value="Chromosome 7"/>
</dbReference>
<protein>
    <submittedName>
        <fullName evidence="2">Uncharacterized protein</fullName>
    </submittedName>
</protein>
<evidence type="ECO:0000256" key="1">
    <source>
        <dbReference type="SAM" id="Phobius"/>
    </source>
</evidence>
<keyword evidence="1" id="KW-1133">Transmembrane helix</keyword>